<keyword evidence="1" id="KW-0472">Membrane</keyword>
<protein>
    <submittedName>
        <fullName evidence="2">Uncharacterized protein</fullName>
    </submittedName>
</protein>
<dbReference type="Pfam" id="PF25637">
    <property type="entry name" value="DUF7942"/>
    <property type="match status" value="1"/>
</dbReference>
<feature type="transmembrane region" description="Helical" evidence="1">
    <location>
        <begin position="87"/>
        <end position="104"/>
    </location>
</feature>
<proteinExistence type="predicted"/>
<reference evidence="2 3" key="1">
    <citation type="submission" date="2019-09" db="EMBL/GenBank/DDBJ databases">
        <title>Actinomadura physcomitrii sp. nov., a novel actinomycete isolated from moss [Physcomitrium sphaericum (Ludw) Fuernr].</title>
        <authorList>
            <person name="Zhuang X."/>
            <person name="Liu C."/>
        </authorList>
    </citation>
    <scope>NUCLEOTIDE SEQUENCE [LARGE SCALE GENOMIC DNA]</scope>
    <source>
        <strain evidence="2 3">HMC1</strain>
    </source>
</reference>
<evidence type="ECO:0000256" key="1">
    <source>
        <dbReference type="SAM" id="Phobius"/>
    </source>
</evidence>
<feature type="transmembrane region" description="Helical" evidence="1">
    <location>
        <begin position="15"/>
        <end position="38"/>
    </location>
</feature>
<gene>
    <name evidence="2" type="ORF">F8566_29805</name>
</gene>
<sequence length="124" mass="13222">MFRRLSQAAAARSTGWFGIIVPAVYATLVIAVTLVVLADSLFVAHDDASLMGVWLILVTLPLSGASLSGLSGLESLLGEMPQPLKSVLFYLATTGVGLVQAWLLRLATRGRLRESDVRSRVPVS</sequence>
<dbReference type="NCBIfam" id="NF046119">
    <property type="entry name" value="memb_SCO4225"/>
    <property type="match status" value="1"/>
</dbReference>
<comment type="caution">
    <text evidence="2">The sequence shown here is derived from an EMBL/GenBank/DDBJ whole genome shotgun (WGS) entry which is preliminary data.</text>
</comment>
<feature type="transmembrane region" description="Helical" evidence="1">
    <location>
        <begin position="50"/>
        <end position="67"/>
    </location>
</feature>
<keyword evidence="1" id="KW-1133">Transmembrane helix</keyword>
<dbReference type="InterPro" id="IPR057702">
    <property type="entry name" value="DUF7942"/>
</dbReference>
<dbReference type="Proteomes" id="UP000468735">
    <property type="component" value="Unassembled WGS sequence"/>
</dbReference>
<keyword evidence="1" id="KW-0812">Transmembrane</keyword>
<evidence type="ECO:0000313" key="2">
    <source>
        <dbReference type="EMBL" id="KAB2344798.1"/>
    </source>
</evidence>
<name>A0A6H9YU15_9ACTN</name>
<organism evidence="2 3">
    <name type="scientific">Actinomadura rudentiformis</name>
    <dbReference type="NCBI Taxonomy" id="359158"/>
    <lineage>
        <taxon>Bacteria</taxon>
        <taxon>Bacillati</taxon>
        <taxon>Actinomycetota</taxon>
        <taxon>Actinomycetes</taxon>
        <taxon>Streptosporangiales</taxon>
        <taxon>Thermomonosporaceae</taxon>
        <taxon>Actinomadura</taxon>
    </lineage>
</organism>
<dbReference type="OrthoDB" id="3483848at2"/>
<keyword evidence="3" id="KW-1185">Reference proteome</keyword>
<dbReference type="AlphaFoldDB" id="A0A6H9YU15"/>
<evidence type="ECO:0000313" key="3">
    <source>
        <dbReference type="Proteomes" id="UP000468735"/>
    </source>
</evidence>
<dbReference type="RefSeq" id="WP_151565166.1">
    <property type="nucleotide sequence ID" value="NZ_WBMT01000015.1"/>
</dbReference>
<dbReference type="EMBL" id="WBMT01000015">
    <property type="protein sequence ID" value="KAB2344798.1"/>
    <property type="molecule type" value="Genomic_DNA"/>
</dbReference>
<accession>A0A6H9YU15</accession>